<dbReference type="InterPro" id="IPR050822">
    <property type="entry name" value="Cerebellin_Synaptic_Org"/>
</dbReference>
<dbReference type="PANTHER" id="PTHR22923:SF116">
    <property type="entry name" value="C1Q DOMAIN-CONTAINING PROTEIN"/>
    <property type="match status" value="1"/>
</dbReference>
<sequence length="535" mass="61376">MKSFSVLLLLLSLVTYVSGTVNDTPQQVVTKYNNYKTICTGLGYKATQCHDEQTGGPIVFQSTYKGTLQNLKTSEIVKFNQASLNEGNAFDTTTGKFTAPIDGVYSFSWGAMSDRGKLFVTEIVLNSNPVTGNYVDGRGHNSPHVMSSSQANIKMKKGDKVWIRVFENYGQVIRCQTLYESVFINDSFLYDGKEKELNDLLDGCENKLREESIKTKEGIRREKELKSKLEASDIAVMVFQGNYFQELEVVKICKMYPSLILYHPIYCQLYYNCSIPADSGLKDDDCKPRLYLEECPYPKLFSKETLKCENYTNVICGHRIEIKWLCKYEKVRVFCDYQLGYHRGLYCYGYFPNCDGYPDGLYLNEHRGDDRYYKKCLDGRTIEYGTCPNSHTWNTITFLHKGKCLSPYELPVNEHKYGQLPSCKGTHDGSYQYPQEEHRCDAYFTCQNGNAKGNKCPGTQLFDVNTAVNKFVNTAVKFLLEALPCQNANILWRQVKVLEQNINLRLNQSITKDLRKKLLNCKNPTLMHQAVQWYP</sequence>
<dbReference type="Pfam" id="PF00386">
    <property type="entry name" value="C1q"/>
    <property type="match status" value="1"/>
</dbReference>
<dbReference type="SMART" id="SM00110">
    <property type="entry name" value="C1Q"/>
    <property type="match status" value="1"/>
</dbReference>
<evidence type="ECO:0000256" key="4">
    <source>
        <dbReference type="SAM" id="SignalP"/>
    </source>
</evidence>
<feature type="chain" id="PRO_5036482499" description="C1q domain-containing protein" evidence="4">
    <location>
        <begin position="20"/>
        <end position="535"/>
    </location>
</feature>
<protein>
    <recommendedName>
        <fullName evidence="9">C1q domain-containing protein</fullName>
    </recommendedName>
</protein>
<feature type="domain" description="Chitin-binding type-2" evidence="6">
    <location>
        <begin position="420"/>
        <end position="487"/>
    </location>
</feature>
<evidence type="ECO:0000256" key="1">
    <source>
        <dbReference type="ARBA" id="ARBA00004613"/>
    </source>
</evidence>
<keyword evidence="8" id="KW-1185">Reference proteome</keyword>
<dbReference type="PANTHER" id="PTHR22923">
    <property type="entry name" value="CEREBELLIN-RELATED"/>
    <property type="match status" value="1"/>
</dbReference>
<dbReference type="SUPFAM" id="SSF49842">
    <property type="entry name" value="TNF-like"/>
    <property type="match status" value="1"/>
</dbReference>
<accession>A0A8W8LVB8</accession>
<evidence type="ECO:0000259" key="6">
    <source>
        <dbReference type="PROSITE" id="PS50940"/>
    </source>
</evidence>
<dbReference type="InterPro" id="IPR001073">
    <property type="entry name" value="C1q_dom"/>
</dbReference>
<evidence type="ECO:0000259" key="5">
    <source>
        <dbReference type="PROSITE" id="PS50871"/>
    </source>
</evidence>
<dbReference type="InterPro" id="IPR036508">
    <property type="entry name" value="Chitin-bd_dom_sf"/>
</dbReference>
<comment type="subcellular location">
    <subcellularLocation>
        <location evidence="1">Secreted</location>
    </subcellularLocation>
</comment>
<keyword evidence="3 4" id="KW-0732">Signal</keyword>
<evidence type="ECO:0000256" key="2">
    <source>
        <dbReference type="ARBA" id="ARBA00022525"/>
    </source>
</evidence>
<dbReference type="Gene3D" id="2.60.120.40">
    <property type="match status" value="1"/>
</dbReference>
<feature type="signal peptide" evidence="4">
    <location>
        <begin position="1"/>
        <end position="19"/>
    </location>
</feature>
<dbReference type="InterPro" id="IPR008983">
    <property type="entry name" value="Tumour_necrosis_fac-like_dom"/>
</dbReference>
<keyword evidence="2" id="KW-0964">Secreted</keyword>
<dbReference type="PROSITE" id="PS50871">
    <property type="entry name" value="C1Q"/>
    <property type="match status" value="1"/>
</dbReference>
<evidence type="ECO:0000313" key="8">
    <source>
        <dbReference type="Proteomes" id="UP000005408"/>
    </source>
</evidence>
<dbReference type="PROSITE" id="PS50940">
    <property type="entry name" value="CHIT_BIND_II"/>
    <property type="match status" value="1"/>
</dbReference>
<dbReference type="GO" id="GO:0005576">
    <property type="term" value="C:extracellular region"/>
    <property type="evidence" value="ECO:0007669"/>
    <property type="project" value="UniProtKB-SubCell"/>
</dbReference>
<feature type="domain" description="C1q" evidence="5">
    <location>
        <begin position="53"/>
        <end position="194"/>
    </location>
</feature>
<dbReference type="AlphaFoldDB" id="A0A8W8LVB8"/>
<dbReference type="PRINTS" id="PR00007">
    <property type="entry name" value="COMPLEMNTC1Q"/>
</dbReference>
<reference evidence="7" key="1">
    <citation type="submission" date="2022-08" db="UniProtKB">
        <authorList>
            <consortium name="EnsemblMetazoa"/>
        </authorList>
    </citation>
    <scope>IDENTIFICATION</scope>
    <source>
        <strain evidence="7">05x7-T-G4-1.051#20</strain>
    </source>
</reference>
<dbReference type="InterPro" id="IPR002557">
    <property type="entry name" value="Chitin-bd_dom"/>
</dbReference>
<dbReference type="SUPFAM" id="SSF57625">
    <property type="entry name" value="Invertebrate chitin-binding proteins"/>
    <property type="match status" value="2"/>
</dbReference>
<evidence type="ECO:0000313" key="7">
    <source>
        <dbReference type="EnsemblMetazoa" id="G29876.2:cds"/>
    </source>
</evidence>
<dbReference type="Pfam" id="PF01607">
    <property type="entry name" value="CBM_14"/>
    <property type="match status" value="1"/>
</dbReference>
<name>A0A8W8LVB8_MAGGI</name>
<organism evidence="7 8">
    <name type="scientific">Magallana gigas</name>
    <name type="common">Pacific oyster</name>
    <name type="synonym">Crassostrea gigas</name>
    <dbReference type="NCBI Taxonomy" id="29159"/>
    <lineage>
        <taxon>Eukaryota</taxon>
        <taxon>Metazoa</taxon>
        <taxon>Spiralia</taxon>
        <taxon>Lophotrochozoa</taxon>
        <taxon>Mollusca</taxon>
        <taxon>Bivalvia</taxon>
        <taxon>Autobranchia</taxon>
        <taxon>Pteriomorphia</taxon>
        <taxon>Ostreida</taxon>
        <taxon>Ostreoidea</taxon>
        <taxon>Ostreidae</taxon>
        <taxon>Magallana</taxon>
    </lineage>
</organism>
<dbReference type="Proteomes" id="UP000005408">
    <property type="component" value="Unassembled WGS sequence"/>
</dbReference>
<dbReference type="GO" id="GO:0008061">
    <property type="term" value="F:chitin binding"/>
    <property type="evidence" value="ECO:0007669"/>
    <property type="project" value="InterPro"/>
</dbReference>
<dbReference type="EnsemblMetazoa" id="G29876.2">
    <property type="protein sequence ID" value="G29876.2:cds"/>
    <property type="gene ID" value="G29876"/>
</dbReference>
<evidence type="ECO:0008006" key="9">
    <source>
        <dbReference type="Google" id="ProtNLM"/>
    </source>
</evidence>
<proteinExistence type="predicted"/>
<evidence type="ECO:0000256" key="3">
    <source>
        <dbReference type="ARBA" id="ARBA00022729"/>
    </source>
</evidence>